<keyword evidence="1" id="KW-0812">Transmembrane</keyword>
<keyword evidence="3" id="KW-1185">Reference proteome</keyword>
<accession>A0A1I4VVK9</accession>
<keyword evidence="1" id="KW-1133">Transmembrane helix</keyword>
<dbReference type="STRING" id="578942.SAMN05216289_10394"/>
<evidence type="ECO:0000313" key="3">
    <source>
        <dbReference type="Proteomes" id="UP000198575"/>
    </source>
</evidence>
<dbReference type="Proteomes" id="UP000198575">
    <property type="component" value="Unassembled WGS sequence"/>
</dbReference>
<reference evidence="2 3" key="1">
    <citation type="submission" date="2016-10" db="EMBL/GenBank/DDBJ databases">
        <authorList>
            <person name="de Groot N.N."/>
        </authorList>
    </citation>
    <scope>NUCLEOTIDE SEQUENCE [LARGE SCALE GENOMIC DNA]</scope>
    <source>
        <strain evidence="2 3">CGMCC 1.7659</strain>
    </source>
</reference>
<organism evidence="2 3">
    <name type="scientific">Dokdonella immobilis</name>
    <dbReference type="NCBI Taxonomy" id="578942"/>
    <lineage>
        <taxon>Bacteria</taxon>
        <taxon>Pseudomonadati</taxon>
        <taxon>Pseudomonadota</taxon>
        <taxon>Gammaproteobacteria</taxon>
        <taxon>Lysobacterales</taxon>
        <taxon>Rhodanobacteraceae</taxon>
        <taxon>Dokdonella</taxon>
    </lineage>
</organism>
<keyword evidence="1" id="KW-0472">Membrane</keyword>
<name>A0A1I4VVK9_9GAMM</name>
<dbReference type="AlphaFoldDB" id="A0A1I4VVK9"/>
<feature type="transmembrane region" description="Helical" evidence="1">
    <location>
        <begin position="41"/>
        <end position="61"/>
    </location>
</feature>
<dbReference type="EMBL" id="FOVF01000003">
    <property type="protein sequence ID" value="SFN05232.1"/>
    <property type="molecule type" value="Genomic_DNA"/>
</dbReference>
<gene>
    <name evidence="2" type="ORF">SAMN05216289_10394</name>
</gene>
<proteinExistence type="predicted"/>
<sequence>MSNRKSAQAVDRDRNFSAFREELLGGPATGRLVPFPGEPRLLDYLLIAALLLAPIPIFVWIRERRLGARTRELRSVLDHADALEHELQECRARLREIPPLVSRLPPAISLSAHATLTAEPEVQAALHDLLQHRLWLKQFGADASLAELKAASAALVHSREKLALQLDRLDEVRKELASAGGDMEKTHS</sequence>
<protein>
    <submittedName>
        <fullName evidence="2">Uncharacterized protein</fullName>
    </submittedName>
</protein>
<evidence type="ECO:0000256" key="1">
    <source>
        <dbReference type="SAM" id="Phobius"/>
    </source>
</evidence>
<evidence type="ECO:0000313" key="2">
    <source>
        <dbReference type="EMBL" id="SFN05232.1"/>
    </source>
</evidence>